<evidence type="ECO:0000313" key="2">
    <source>
        <dbReference type="Proteomes" id="UP001518872"/>
    </source>
</evidence>
<dbReference type="InterPro" id="IPR055091">
    <property type="entry name" value="WelO5-like"/>
</dbReference>
<evidence type="ECO:0008006" key="3">
    <source>
        <dbReference type="Google" id="ProtNLM"/>
    </source>
</evidence>
<gene>
    <name evidence="1" type="ORF">JQX11_22905</name>
</gene>
<reference evidence="1 2" key="1">
    <citation type="submission" date="2021-02" db="EMBL/GenBank/DDBJ databases">
        <authorList>
            <person name="Ra J.-S."/>
        </authorList>
    </citation>
    <scope>NUCLEOTIDE SEQUENCE [LARGE SCALE GENOMIC DNA]</scope>
    <source>
        <strain evidence="1 2">MMS20-R1-14</strain>
    </source>
</reference>
<dbReference type="RefSeq" id="WP_204927031.1">
    <property type="nucleotide sequence ID" value="NZ_JAFEUC010000012.1"/>
</dbReference>
<proteinExistence type="predicted"/>
<evidence type="ECO:0000313" key="1">
    <source>
        <dbReference type="EMBL" id="MBM7079173.1"/>
    </source>
</evidence>
<dbReference type="EMBL" id="JAFEUC010000012">
    <property type="protein sequence ID" value="MBM7079173.1"/>
    <property type="molecule type" value="Genomic_DNA"/>
</dbReference>
<keyword evidence="2" id="KW-1185">Reference proteome</keyword>
<organism evidence="1 2">
    <name type="scientific">Micromonospora humida</name>
    <dbReference type="NCBI Taxonomy" id="2809018"/>
    <lineage>
        <taxon>Bacteria</taxon>
        <taxon>Bacillati</taxon>
        <taxon>Actinomycetota</taxon>
        <taxon>Actinomycetes</taxon>
        <taxon>Micromonosporales</taxon>
        <taxon>Micromonosporaceae</taxon>
        <taxon>Micromonospora</taxon>
    </lineage>
</organism>
<dbReference type="Gene3D" id="2.60.120.620">
    <property type="entry name" value="q2cbj1_9rhob like domain"/>
    <property type="match status" value="1"/>
</dbReference>
<sequence>MTDTLTRDHLLGLACGLTAAVRVRRFVDPQTCAATVARLSAEALVTYDTARYHLPAARLGPVINEFNDCRRLDARYWSAAAQAEKFWDGESGGLRAHCLAQLGAAWQGSVRAASVHGRPLFYGIVRETSAGTLVHWDELVREFGSDLLDDPPIAQLAFNLFLSMPDEGGRTAIWRHRWDPRDEAHRVGFGYDAAAMGLDGCQRTEVRAEPGDAVLFDPRNFHAVQPGKGSRRLAVAFFVGVTGSGQLRVWS</sequence>
<dbReference type="Pfam" id="PF22814">
    <property type="entry name" value="WelO5"/>
    <property type="match status" value="1"/>
</dbReference>
<protein>
    <recommendedName>
        <fullName evidence="3">Proline hydroxylase</fullName>
    </recommendedName>
</protein>
<accession>A0ABS2J0J0</accession>
<comment type="caution">
    <text evidence="1">The sequence shown here is derived from an EMBL/GenBank/DDBJ whole genome shotgun (WGS) entry which is preliminary data.</text>
</comment>
<name>A0ABS2J0J0_9ACTN</name>
<dbReference type="Proteomes" id="UP001518872">
    <property type="component" value="Unassembled WGS sequence"/>
</dbReference>
<dbReference type="SUPFAM" id="SSF51197">
    <property type="entry name" value="Clavaminate synthase-like"/>
    <property type="match status" value="1"/>
</dbReference>